<dbReference type="InterPro" id="IPR036366">
    <property type="entry name" value="PGBDSf"/>
</dbReference>
<dbReference type="GO" id="GO:0008933">
    <property type="term" value="F:peptidoglycan lytic transglycosylase activity"/>
    <property type="evidence" value="ECO:0007669"/>
    <property type="project" value="TreeGrafter"/>
</dbReference>
<dbReference type="Pfam" id="PF01471">
    <property type="entry name" value="PG_binding_1"/>
    <property type="match status" value="1"/>
</dbReference>
<dbReference type="NCBIfam" id="TIGR02283">
    <property type="entry name" value="MltB_2"/>
    <property type="match status" value="1"/>
</dbReference>
<dbReference type="RefSeq" id="WP_138016989.1">
    <property type="nucleotide sequence ID" value="NZ_SULI01000020.1"/>
</dbReference>
<dbReference type="Gene3D" id="1.10.8.350">
    <property type="entry name" value="Bacterial muramidase"/>
    <property type="match status" value="1"/>
</dbReference>
<reference evidence="4 5" key="1">
    <citation type="submission" date="2019-04" db="EMBL/GenBank/DDBJ databases">
        <title>Genome sequence of Pelagicola litoralis CL-ES2.</title>
        <authorList>
            <person name="Cao J."/>
        </authorList>
    </citation>
    <scope>NUCLEOTIDE SEQUENCE [LARGE SCALE GENOMIC DNA]</scope>
    <source>
        <strain evidence="4 5">CL-ES2</strain>
    </source>
</reference>
<feature type="domain" description="Peptidoglycan binding-like" evidence="2">
    <location>
        <begin position="387"/>
        <end position="441"/>
    </location>
</feature>
<dbReference type="EMBL" id="SULI01000020">
    <property type="protein sequence ID" value="TKZ17927.1"/>
    <property type="molecule type" value="Genomic_DNA"/>
</dbReference>
<dbReference type="Proteomes" id="UP000306575">
    <property type="component" value="Unassembled WGS sequence"/>
</dbReference>
<evidence type="ECO:0000313" key="5">
    <source>
        <dbReference type="Proteomes" id="UP000306575"/>
    </source>
</evidence>
<dbReference type="InterPro" id="IPR002477">
    <property type="entry name" value="Peptidoglycan-bd-like"/>
</dbReference>
<dbReference type="Gene3D" id="1.10.530.10">
    <property type="match status" value="1"/>
</dbReference>
<dbReference type="PANTHER" id="PTHR30163">
    <property type="entry name" value="MEMBRANE-BOUND LYTIC MUREIN TRANSGLYCOSYLASE B"/>
    <property type="match status" value="1"/>
</dbReference>
<feature type="chain" id="PRO_5020988176" evidence="1">
    <location>
        <begin position="22"/>
        <end position="443"/>
    </location>
</feature>
<protein>
    <submittedName>
        <fullName evidence="4">Lytic murein transglycosylase</fullName>
    </submittedName>
</protein>
<dbReference type="AlphaFoldDB" id="A0A4U7MYA3"/>
<dbReference type="Pfam" id="PF13406">
    <property type="entry name" value="SLT_2"/>
    <property type="match status" value="1"/>
</dbReference>
<dbReference type="OrthoDB" id="9808544at2"/>
<keyword evidence="1" id="KW-0732">Signal</keyword>
<dbReference type="InterPro" id="IPR031304">
    <property type="entry name" value="SLT_2"/>
</dbReference>
<dbReference type="InterPro" id="IPR011970">
    <property type="entry name" value="MltB_2"/>
</dbReference>
<dbReference type="Gene3D" id="1.10.101.10">
    <property type="entry name" value="PGBD-like superfamily/PGBD"/>
    <property type="match status" value="1"/>
</dbReference>
<dbReference type="SUPFAM" id="SSF47090">
    <property type="entry name" value="PGBD-like"/>
    <property type="match status" value="1"/>
</dbReference>
<dbReference type="InterPro" id="IPR043426">
    <property type="entry name" value="MltB-like"/>
</dbReference>
<dbReference type="GO" id="GO:0009253">
    <property type="term" value="P:peptidoglycan catabolic process"/>
    <property type="evidence" value="ECO:0007669"/>
    <property type="project" value="TreeGrafter"/>
</dbReference>
<dbReference type="SUPFAM" id="SSF53955">
    <property type="entry name" value="Lysozyme-like"/>
    <property type="match status" value="1"/>
</dbReference>
<feature type="signal peptide" evidence="1">
    <location>
        <begin position="1"/>
        <end position="21"/>
    </location>
</feature>
<keyword evidence="5" id="KW-1185">Reference proteome</keyword>
<evidence type="ECO:0000313" key="4">
    <source>
        <dbReference type="EMBL" id="TKZ17927.1"/>
    </source>
</evidence>
<accession>A0A4U7MYA3</accession>
<dbReference type="InterPro" id="IPR023346">
    <property type="entry name" value="Lysozyme-like_dom_sf"/>
</dbReference>
<organism evidence="4 5">
    <name type="scientific">Shimia litoralis</name>
    <dbReference type="NCBI Taxonomy" id="420403"/>
    <lineage>
        <taxon>Bacteria</taxon>
        <taxon>Pseudomonadati</taxon>
        <taxon>Pseudomonadota</taxon>
        <taxon>Alphaproteobacteria</taxon>
        <taxon>Rhodobacterales</taxon>
        <taxon>Roseobacteraceae</taxon>
    </lineage>
</organism>
<dbReference type="PANTHER" id="PTHR30163:SF8">
    <property type="entry name" value="LYTIC MUREIN TRANSGLYCOSYLASE"/>
    <property type="match status" value="1"/>
</dbReference>
<proteinExistence type="predicted"/>
<evidence type="ECO:0000259" key="2">
    <source>
        <dbReference type="Pfam" id="PF01471"/>
    </source>
</evidence>
<evidence type="ECO:0000256" key="1">
    <source>
        <dbReference type="SAM" id="SignalP"/>
    </source>
</evidence>
<evidence type="ECO:0000259" key="3">
    <source>
        <dbReference type="Pfam" id="PF13406"/>
    </source>
</evidence>
<feature type="domain" description="Transglycosylase SLT" evidence="3">
    <location>
        <begin position="73"/>
        <end position="365"/>
    </location>
</feature>
<dbReference type="InterPro" id="IPR036365">
    <property type="entry name" value="PGBD-like_sf"/>
</dbReference>
<dbReference type="FunFam" id="1.10.8.350:FF:000001">
    <property type="entry name" value="Lytic murein transglycosylase B"/>
    <property type="match status" value="1"/>
</dbReference>
<name>A0A4U7MYA3_9RHOB</name>
<comment type="caution">
    <text evidence="4">The sequence shown here is derived from an EMBL/GenBank/DDBJ whole genome shotgun (WGS) entry which is preliminary data.</text>
</comment>
<dbReference type="CDD" id="cd13399">
    <property type="entry name" value="Slt35-like"/>
    <property type="match status" value="1"/>
</dbReference>
<gene>
    <name evidence="4" type="ORF">FAP39_13845</name>
</gene>
<sequence length="443" mass="48600">MRVPIMAIILCSAWAAPPAFADAPQFSVRPTARPNFAEPQTQLALAKNLGTVRPVLRPAIDQAVPVAASNMGFQKWIDGFRGRALSAGIQSTVFDQAFRNVTYDTNVIQRDRNQSEFTKTIWEYLDSAASDARIRNGKSALKKHRKKLEAIEARFGVDKEVVVAVWGLESAYGTFRGSTQVIPALATLAYDGRRGEFFEEQLVAALRILQNGDTTPNNMTGSWAGAMGHTQFIPTSYLSYAVDFTGDGRRDIWSDDPSDALASTAAYLAKSGWKKGVPWGVEVTLPSGFDYTLADRDTLKSPTDWARLGVASVSGQKIPRRYGKASVLLPAGHKGAAFMIFNNFSAIEEYNTADAYVIGVGHLSDRIKGGPSIQSNWPRQDRALSYKERIDLQKRLTRAGFDTQKIDGKIGPLTINAVRSYQLSVGVVPDGYASLDVLKRLRK</sequence>